<dbReference type="SUPFAM" id="SSF52833">
    <property type="entry name" value="Thioredoxin-like"/>
    <property type="match status" value="1"/>
</dbReference>
<feature type="compositionally biased region" description="Basic and acidic residues" evidence="2">
    <location>
        <begin position="49"/>
        <end position="60"/>
    </location>
</feature>
<gene>
    <name evidence="4" type="ORF">OS493_015945</name>
</gene>
<feature type="compositionally biased region" description="Acidic residues" evidence="2">
    <location>
        <begin position="61"/>
        <end position="109"/>
    </location>
</feature>
<dbReference type="InterPro" id="IPR038219">
    <property type="entry name" value="Sep15/SelM_sf"/>
</dbReference>
<dbReference type="EMBL" id="MU827785">
    <property type="protein sequence ID" value="KAJ7333853.1"/>
    <property type="molecule type" value="Genomic_DNA"/>
</dbReference>
<protein>
    <recommendedName>
        <fullName evidence="3">Selenoprotein F/M domain-containing protein</fullName>
    </recommendedName>
</protein>
<proteinExistence type="inferred from homology"/>
<dbReference type="Gene3D" id="3.40.30.50">
    <property type="entry name" value="Sep15/SelM thioredoxin-like domain, active-site redox motif"/>
    <property type="match status" value="1"/>
</dbReference>
<reference evidence="4" key="1">
    <citation type="submission" date="2023-01" db="EMBL/GenBank/DDBJ databases">
        <title>Genome assembly of the deep-sea coral Lophelia pertusa.</title>
        <authorList>
            <person name="Herrera S."/>
            <person name="Cordes E."/>
        </authorList>
    </citation>
    <scope>NUCLEOTIDE SEQUENCE</scope>
    <source>
        <strain evidence="4">USNM1676648</strain>
        <tissue evidence="4">Polyp</tissue>
    </source>
</reference>
<comment type="similarity">
    <text evidence="1">Belongs to the selenoprotein M/F family.</text>
</comment>
<evidence type="ECO:0000313" key="4">
    <source>
        <dbReference type="EMBL" id="KAJ7333853.1"/>
    </source>
</evidence>
<feature type="domain" description="Selenoprotein F/M" evidence="3">
    <location>
        <begin position="5"/>
        <end position="49"/>
    </location>
</feature>
<dbReference type="InterPro" id="IPR036249">
    <property type="entry name" value="Thioredoxin-like_sf"/>
</dbReference>
<dbReference type="AlphaFoldDB" id="A0A9X0CF79"/>
<keyword evidence="5" id="KW-1185">Reference proteome</keyword>
<dbReference type="OrthoDB" id="25165at2759"/>
<evidence type="ECO:0000259" key="3">
    <source>
        <dbReference type="Pfam" id="PF08806"/>
    </source>
</evidence>
<evidence type="ECO:0000256" key="2">
    <source>
        <dbReference type="SAM" id="MobiDB-lite"/>
    </source>
</evidence>
<evidence type="ECO:0000313" key="5">
    <source>
        <dbReference type="Proteomes" id="UP001163046"/>
    </source>
</evidence>
<name>A0A9X0CF79_9CNID</name>
<dbReference type="Pfam" id="PF08806">
    <property type="entry name" value="Sep15_SelM"/>
    <property type="match status" value="1"/>
</dbReference>
<organism evidence="4 5">
    <name type="scientific">Desmophyllum pertusum</name>
    <dbReference type="NCBI Taxonomy" id="174260"/>
    <lineage>
        <taxon>Eukaryota</taxon>
        <taxon>Metazoa</taxon>
        <taxon>Cnidaria</taxon>
        <taxon>Anthozoa</taxon>
        <taxon>Hexacorallia</taxon>
        <taxon>Scleractinia</taxon>
        <taxon>Caryophylliina</taxon>
        <taxon>Caryophylliidae</taxon>
        <taxon>Desmophyllum</taxon>
    </lineage>
</organism>
<sequence length="115" mass="13361">MHSYDVKIRYIPGKDPAMVFLDADNKVVLEEDVAEKKKEEITQLLEKHGLLKSAEARSEVPEEPYEEEPEPDEPWEEEEDREDEEFEGHEGEEEATAGPETEEDDEEDAFEHTEL</sequence>
<dbReference type="Proteomes" id="UP001163046">
    <property type="component" value="Unassembled WGS sequence"/>
</dbReference>
<comment type="caution">
    <text evidence="4">The sequence shown here is derived from an EMBL/GenBank/DDBJ whole genome shotgun (WGS) entry which is preliminary data.</text>
</comment>
<evidence type="ECO:0000256" key="1">
    <source>
        <dbReference type="ARBA" id="ARBA00005742"/>
    </source>
</evidence>
<feature type="region of interest" description="Disordered" evidence="2">
    <location>
        <begin position="49"/>
        <end position="115"/>
    </location>
</feature>
<dbReference type="InterPro" id="IPR014912">
    <property type="entry name" value="Sep15_SelM_dom"/>
</dbReference>
<accession>A0A9X0CF79</accession>